<comment type="similarity">
    <text evidence="1">Belongs to the peptidase S49 family.</text>
</comment>
<protein>
    <submittedName>
        <fullName evidence="7">Multidrug transporter</fullName>
    </submittedName>
</protein>
<dbReference type="Proteomes" id="UP000070560">
    <property type="component" value="Chromosome"/>
</dbReference>
<dbReference type="SUPFAM" id="SSF52096">
    <property type="entry name" value="ClpP/crotonase"/>
    <property type="match status" value="1"/>
</dbReference>
<keyword evidence="5" id="KW-1133">Transmembrane helix</keyword>
<dbReference type="PANTHER" id="PTHR42987">
    <property type="entry name" value="PEPTIDASE S49"/>
    <property type="match status" value="1"/>
</dbReference>
<name>A0A7U4QLN4_DESA2</name>
<dbReference type="OrthoDB" id="9764363at2"/>
<sequence length="287" mass="32009">MEQQKRHPILSFLFKLSIFAFIFLLGFGLAKRYFGEEGIGGKNIGVIEIKGIIKTAQFNLEQLVKFRKNSQIKAVLLRIDSPGGAVVPSQELYMEILKLRQQKPVVASLGNVAASGGYYIASAASKIVAAPGTLTGSIGVKIEFANIEQLLKKLGIQPTVIKSVPYKDIGSPIREMTKEERIMLEKLVKNIHSQFVKDIAKGRNLPVERVESIANGSIFTGQEAKKLGLVDQLGNFEDAIRLAVKLGKIKEEPRLFYPKKKTPWMKLLTESLFETLSEYIQQTKIIY</sequence>
<dbReference type="KEGG" id="daw:HS1_001833"/>
<keyword evidence="5" id="KW-0812">Transmembrane</keyword>
<dbReference type="InterPro" id="IPR029045">
    <property type="entry name" value="ClpP/crotonase-like_dom_sf"/>
</dbReference>
<evidence type="ECO:0000256" key="3">
    <source>
        <dbReference type="ARBA" id="ARBA00022801"/>
    </source>
</evidence>
<dbReference type="RefSeq" id="WP_156469439.1">
    <property type="nucleotide sequence ID" value="NZ_CP013015.1"/>
</dbReference>
<reference evidence="7 8" key="1">
    <citation type="submission" date="2015-10" db="EMBL/GenBank/DDBJ databases">
        <title>Candidatus Desulfofervidus auxilii, a hydrogenotrophic sulfate-reducing bacterium involved in the thermophilic anaerobic oxidation of methane.</title>
        <authorList>
            <person name="Krukenberg V."/>
            <person name="Richter M."/>
            <person name="Wegener G."/>
        </authorList>
    </citation>
    <scope>NUCLEOTIDE SEQUENCE [LARGE SCALE GENOMIC DNA]</scope>
    <source>
        <strain evidence="7 8">HS1</strain>
    </source>
</reference>
<keyword evidence="5" id="KW-0472">Membrane</keyword>
<gene>
    <name evidence="7" type="ORF">HS1_001833</name>
</gene>
<dbReference type="AlphaFoldDB" id="A0A7U4QLN4"/>
<dbReference type="GO" id="GO:0008236">
    <property type="term" value="F:serine-type peptidase activity"/>
    <property type="evidence" value="ECO:0007669"/>
    <property type="project" value="UniProtKB-KW"/>
</dbReference>
<feature type="domain" description="Peptidase S49" evidence="6">
    <location>
        <begin position="99"/>
        <end position="248"/>
    </location>
</feature>
<evidence type="ECO:0000256" key="2">
    <source>
        <dbReference type="ARBA" id="ARBA00022670"/>
    </source>
</evidence>
<proteinExistence type="inferred from homology"/>
<evidence type="ECO:0000256" key="5">
    <source>
        <dbReference type="SAM" id="Phobius"/>
    </source>
</evidence>
<dbReference type="InterPro" id="IPR047272">
    <property type="entry name" value="S49_SppA_C"/>
</dbReference>
<dbReference type="InterPro" id="IPR002142">
    <property type="entry name" value="Peptidase_S49"/>
</dbReference>
<accession>A0A7U4QLN4</accession>
<keyword evidence="4" id="KW-0720">Serine protease</keyword>
<dbReference type="InterPro" id="IPR004635">
    <property type="entry name" value="Pept_S49_SppA"/>
</dbReference>
<dbReference type="EMBL" id="CP013015">
    <property type="protein sequence ID" value="AMM41627.1"/>
    <property type="molecule type" value="Genomic_DNA"/>
</dbReference>
<dbReference type="GO" id="GO:0006508">
    <property type="term" value="P:proteolysis"/>
    <property type="evidence" value="ECO:0007669"/>
    <property type="project" value="UniProtKB-KW"/>
</dbReference>
<keyword evidence="8" id="KW-1185">Reference proteome</keyword>
<organism evidence="7 8">
    <name type="scientific">Desulfofervidus auxilii</name>
    <dbReference type="NCBI Taxonomy" id="1621989"/>
    <lineage>
        <taxon>Bacteria</taxon>
        <taxon>Pseudomonadati</taxon>
        <taxon>Thermodesulfobacteriota</taxon>
        <taxon>Candidatus Desulfofervidia</taxon>
        <taxon>Candidatus Desulfofervidales</taxon>
        <taxon>Candidatus Desulfofervidaceae</taxon>
        <taxon>Candidatus Desulfofervidus</taxon>
    </lineage>
</organism>
<evidence type="ECO:0000256" key="4">
    <source>
        <dbReference type="ARBA" id="ARBA00022825"/>
    </source>
</evidence>
<keyword evidence="3" id="KW-0378">Hydrolase</keyword>
<dbReference type="Gene3D" id="3.90.226.10">
    <property type="entry name" value="2-enoyl-CoA Hydratase, Chain A, domain 1"/>
    <property type="match status" value="1"/>
</dbReference>
<dbReference type="CDD" id="cd07023">
    <property type="entry name" value="S49_Sppa_N_C"/>
    <property type="match status" value="1"/>
</dbReference>
<evidence type="ECO:0000313" key="7">
    <source>
        <dbReference type="EMBL" id="AMM41627.1"/>
    </source>
</evidence>
<evidence type="ECO:0000313" key="8">
    <source>
        <dbReference type="Proteomes" id="UP000070560"/>
    </source>
</evidence>
<keyword evidence="2" id="KW-0645">Protease</keyword>
<feature type="transmembrane region" description="Helical" evidence="5">
    <location>
        <begin position="12"/>
        <end position="30"/>
    </location>
</feature>
<dbReference type="PANTHER" id="PTHR42987:SF7">
    <property type="entry name" value="SIGNAL PEPTIDE PEPTIDASE SPPA-RELATED"/>
    <property type="match status" value="1"/>
</dbReference>
<evidence type="ECO:0000256" key="1">
    <source>
        <dbReference type="ARBA" id="ARBA00008683"/>
    </source>
</evidence>
<evidence type="ECO:0000259" key="6">
    <source>
        <dbReference type="Pfam" id="PF01343"/>
    </source>
</evidence>
<dbReference type="Pfam" id="PF01343">
    <property type="entry name" value="Peptidase_S49"/>
    <property type="match status" value="1"/>
</dbReference>
<dbReference type="NCBIfam" id="TIGR00706">
    <property type="entry name" value="SppA_dom"/>
    <property type="match status" value="1"/>
</dbReference>